<protein>
    <recommendedName>
        <fullName evidence="3">Ankyrin repeat protein</fullName>
    </recommendedName>
</protein>
<reference evidence="1 2" key="1">
    <citation type="submission" date="2019-10" db="EMBL/GenBank/DDBJ databases">
        <authorList>
            <person name="Palmer J.M."/>
        </authorList>
    </citation>
    <scope>NUCLEOTIDE SEQUENCE [LARGE SCALE GENOMIC DNA]</scope>
    <source>
        <strain evidence="1 2">TWF506</strain>
    </source>
</reference>
<dbReference type="SUPFAM" id="SSF48403">
    <property type="entry name" value="Ankyrin repeat"/>
    <property type="match status" value="1"/>
</dbReference>
<evidence type="ECO:0000313" key="2">
    <source>
        <dbReference type="Proteomes" id="UP001307849"/>
    </source>
</evidence>
<dbReference type="Gene3D" id="1.25.40.20">
    <property type="entry name" value="Ankyrin repeat-containing domain"/>
    <property type="match status" value="1"/>
</dbReference>
<evidence type="ECO:0008006" key="3">
    <source>
        <dbReference type="Google" id="ProtNLM"/>
    </source>
</evidence>
<dbReference type="EMBL" id="JAVHJM010000008">
    <property type="protein sequence ID" value="KAK6508128.1"/>
    <property type="molecule type" value="Genomic_DNA"/>
</dbReference>
<keyword evidence="2" id="KW-1185">Reference proteome</keyword>
<gene>
    <name evidence="1" type="ORF">TWF506_010231</name>
</gene>
<accession>A0AAN8RVP3</accession>
<proteinExistence type="predicted"/>
<name>A0AAN8RVP3_9PEZI</name>
<comment type="caution">
    <text evidence="1">The sequence shown here is derived from an EMBL/GenBank/DDBJ whole genome shotgun (WGS) entry which is preliminary data.</text>
</comment>
<evidence type="ECO:0000313" key="1">
    <source>
        <dbReference type="EMBL" id="KAK6508128.1"/>
    </source>
</evidence>
<dbReference type="Proteomes" id="UP001307849">
    <property type="component" value="Unassembled WGS sequence"/>
</dbReference>
<dbReference type="InterPro" id="IPR036770">
    <property type="entry name" value="Ankyrin_rpt-contain_sf"/>
</dbReference>
<organism evidence="1 2">
    <name type="scientific">Arthrobotrys conoides</name>
    <dbReference type="NCBI Taxonomy" id="74498"/>
    <lineage>
        <taxon>Eukaryota</taxon>
        <taxon>Fungi</taxon>
        <taxon>Dikarya</taxon>
        <taxon>Ascomycota</taxon>
        <taxon>Pezizomycotina</taxon>
        <taxon>Orbiliomycetes</taxon>
        <taxon>Orbiliales</taxon>
        <taxon>Orbiliaceae</taxon>
        <taxon>Arthrobotrys</taxon>
    </lineage>
</organism>
<sequence>MEVTPTPEVLEKEQSLLHLAIMCKSADVLASIETFGVNINLPGEAKRPLLHFALSYESNDTSWIPIFCMYGIEIDAVDKDSKTALAIEIENSNTLTANALIDKRAKWRQQEETPESSYEIR</sequence>
<dbReference type="AlphaFoldDB" id="A0AAN8RVP3"/>